<evidence type="ECO:0000313" key="2">
    <source>
        <dbReference type="EMBL" id="KAB1213094.1"/>
    </source>
</evidence>
<keyword evidence="3" id="KW-1185">Reference proteome</keyword>
<proteinExistence type="predicted"/>
<dbReference type="EMBL" id="RXIC02000023">
    <property type="protein sequence ID" value="KAB1213094.1"/>
    <property type="molecule type" value="Genomic_DNA"/>
</dbReference>
<accession>A0A6A1VK20</accession>
<name>A0A6A1VK20_9ROSI</name>
<organism evidence="2 3">
    <name type="scientific">Morella rubra</name>
    <name type="common">Chinese bayberry</name>
    <dbReference type="NCBI Taxonomy" id="262757"/>
    <lineage>
        <taxon>Eukaryota</taxon>
        <taxon>Viridiplantae</taxon>
        <taxon>Streptophyta</taxon>
        <taxon>Embryophyta</taxon>
        <taxon>Tracheophyta</taxon>
        <taxon>Spermatophyta</taxon>
        <taxon>Magnoliopsida</taxon>
        <taxon>eudicotyledons</taxon>
        <taxon>Gunneridae</taxon>
        <taxon>Pentapetalae</taxon>
        <taxon>rosids</taxon>
        <taxon>fabids</taxon>
        <taxon>Fagales</taxon>
        <taxon>Myricaceae</taxon>
        <taxon>Morella</taxon>
    </lineage>
</organism>
<dbReference type="Proteomes" id="UP000516437">
    <property type="component" value="Chromosome 5"/>
</dbReference>
<dbReference type="PANTHER" id="PTHR34081">
    <property type="entry name" value="MALECTIN DOMAIN-CONTAINING PROTEIN"/>
    <property type="match status" value="1"/>
</dbReference>
<dbReference type="AlphaFoldDB" id="A0A6A1VK20"/>
<reference evidence="2 3" key="1">
    <citation type="journal article" date="2019" name="Plant Biotechnol. J.">
        <title>The red bayberry genome and genetic basis of sex determination.</title>
        <authorList>
            <person name="Jia H.M."/>
            <person name="Jia H.J."/>
            <person name="Cai Q.L."/>
            <person name="Wang Y."/>
            <person name="Zhao H.B."/>
            <person name="Yang W.F."/>
            <person name="Wang G.Y."/>
            <person name="Li Y.H."/>
            <person name="Zhan D.L."/>
            <person name="Shen Y.T."/>
            <person name="Niu Q.F."/>
            <person name="Chang L."/>
            <person name="Qiu J."/>
            <person name="Zhao L."/>
            <person name="Xie H.B."/>
            <person name="Fu W.Y."/>
            <person name="Jin J."/>
            <person name="Li X.W."/>
            <person name="Jiao Y."/>
            <person name="Zhou C.C."/>
            <person name="Tu T."/>
            <person name="Chai C.Y."/>
            <person name="Gao J.L."/>
            <person name="Fan L.J."/>
            <person name="van de Weg E."/>
            <person name="Wang J.Y."/>
            <person name="Gao Z.S."/>
        </authorList>
    </citation>
    <scope>NUCLEOTIDE SEQUENCE [LARGE SCALE GENOMIC DNA]</scope>
    <source>
        <tissue evidence="2">Leaves</tissue>
    </source>
</reference>
<dbReference type="InterPro" id="IPR021720">
    <property type="entry name" value="Malectin_dom"/>
</dbReference>
<evidence type="ECO:0000259" key="1">
    <source>
        <dbReference type="Pfam" id="PF11721"/>
    </source>
</evidence>
<evidence type="ECO:0000313" key="3">
    <source>
        <dbReference type="Proteomes" id="UP000516437"/>
    </source>
</evidence>
<dbReference type="Gene3D" id="2.60.120.430">
    <property type="entry name" value="Galactose-binding lectin"/>
    <property type="match status" value="1"/>
</dbReference>
<comment type="caution">
    <text evidence="2">The sequence shown here is derived from an EMBL/GenBank/DDBJ whole genome shotgun (WGS) entry which is preliminary data.</text>
</comment>
<gene>
    <name evidence="2" type="ORF">CJ030_MR5G015918</name>
</gene>
<dbReference type="PANTHER" id="PTHR34081:SF1">
    <property type="entry name" value="MALECTIN, LEUCINE-RICH REPEAT DOMAIN, L DOMAIN-LIKE PROTEIN-RELATED"/>
    <property type="match status" value="1"/>
</dbReference>
<feature type="domain" description="Malectin" evidence="1">
    <location>
        <begin position="177"/>
        <end position="321"/>
    </location>
</feature>
<dbReference type="InterPro" id="IPR011009">
    <property type="entry name" value="Kinase-like_dom_sf"/>
</dbReference>
<sequence length="427" mass="48241">MGGYFLKGPMPSSISALTSLSDLEKELDENSRDKVEICIMISEMFYRNKFLRLSPTGEVCQISGLFCDLSFNDLNGEIPSSFVQLDKVDFMEQAQWKYTRMAPRKKQKCDVSYNNFTWESSGPLECPHGSKQWKAIPHQWISYISSSIPSICCRTGIHPCGLKRNVPCPAMNNQHYSLRINCGGKEANVSGDQYEADREQRGASMFYWHQNWAFSSTGNFMDNNIDADIYIQTNSSALFNVSVLDSELYTTSRISPLSLTYYGLCLMNGNYTVKLHFAEITFRDDRSFNSLGKRIFNVHLQDKLVLENFNIEDEAGGVGKPLLADFKPPSDESNANHVKITIGTVVAVIFFLVQVIGVMWRKGWLGGKVSVDKGIDLQTVLFTLRQIRAATRNFDPAKKLGEGGFGSVYKWTFRISCGKNLYLLTEF</sequence>
<dbReference type="Gene3D" id="3.30.200.20">
    <property type="entry name" value="Phosphorylase Kinase, domain 1"/>
    <property type="match status" value="1"/>
</dbReference>
<protein>
    <recommendedName>
        <fullName evidence="1">Malectin domain-containing protein</fullName>
    </recommendedName>
</protein>
<dbReference type="SUPFAM" id="SSF56112">
    <property type="entry name" value="Protein kinase-like (PK-like)"/>
    <property type="match status" value="1"/>
</dbReference>
<dbReference type="Pfam" id="PF11721">
    <property type="entry name" value="Malectin"/>
    <property type="match status" value="1"/>
</dbReference>
<dbReference type="OrthoDB" id="1938112at2759"/>